<dbReference type="EMBL" id="CP032694">
    <property type="protein sequence ID" value="AYG58021.1"/>
    <property type="molecule type" value="Genomic_DNA"/>
</dbReference>
<proteinExistence type="predicted"/>
<dbReference type="AlphaFoldDB" id="A0A387FQH9"/>
<evidence type="ECO:0000313" key="2">
    <source>
        <dbReference type="Proteomes" id="UP000282195"/>
    </source>
</evidence>
<dbReference type="KEGG" id="rjg:CCGE525_03725"/>
<organism evidence="1 2">
    <name type="scientific">Rhizobium jaguaris</name>
    <dbReference type="NCBI Taxonomy" id="1312183"/>
    <lineage>
        <taxon>Bacteria</taxon>
        <taxon>Pseudomonadati</taxon>
        <taxon>Pseudomonadota</taxon>
        <taxon>Alphaproteobacteria</taxon>
        <taxon>Hyphomicrobiales</taxon>
        <taxon>Rhizobiaceae</taxon>
        <taxon>Rhizobium/Agrobacterium group</taxon>
        <taxon>Rhizobium</taxon>
    </lineage>
</organism>
<name>A0A387FQH9_9HYPH</name>
<reference evidence="1 2" key="1">
    <citation type="submission" date="2018-10" db="EMBL/GenBank/DDBJ databases">
        <title>Rhizobium etli, R. leguminosarum and a new Rhizobium genospecies from Phaseolus dumosus.</title>
        <authorList>
            <person name="Ramirez-Puebla S.T."/>
            <person name="Rogel-Hernandez M.A."/>
            <person name="Guerrero G."/>
            <person name="Ormeno-Orrillo E."/>
            <person name="Martinez-Romero J.C."/>
            <person name="Negrete-Yankelevich S."/>
            <person name="Martinez-Romero E."/>
        </authorList>
    </citation>
    <scope>NUCLEOTIDE SEQUENCE [LARGE SCALE GENOMIC DNA]</scope>
    <source>
        <strain evidence="1 2">CCGE525</strain>
    </source>
</reference>
<keyword evidence="2" id="KW-1185">Reference proteome</keyword>
<dbReference type="Proteomes" id="UP000282195">
    <property type="component" value="Chromosome"/>
</dbReference>
<protein>
    <submittedName>
        <fullName evidence="1">Uncharacterized protein</fullName>
    </submittedName>
</protein>
<evidence type="ECO:0000313" key="1">
    <source>
        <dbReference type="EMBL" id="AYG58021.1"/>
    </source>
</evidence>
<sequence>MLNKAMAEFEKALADGTHVEMQRVRSIAELWRISVPSDALSHIAVAVEQTLKSRLQLESVDLATSLAAESQKTLCRSVANVITERMQIDPLSDTIIDETVARAIRSLSIRETWLYRDFQSAIGDMMIKEVKDGTRRYEVIGFRDFEALLLSGDEGDKRWIDRLRRVLDGLDISGADKYDARVSMLEETFLATIEMLEALAKIDPIRGSVSTPTLKEGRKLTRDRYWKKGR</sequence>
<accession>A0A387FQH9</accession>
<gene>
    <name evidence="1" type="ORF">CCGE525_03725</name>
</gene>